<dbReference type="InterPro" id="IPR053803">
    <property type="entry name" value="DUF6949"/>
</dbReference>
<reference evidence="2 3" key="1">
    <citation type="journal article" date="2016" name="Environ. Microbiol.">
        <title>New Methyloceanibacter diversity from North Sea sediments includes methanotroph containing solely the soluble methane monooxygenase.</title>
        <authorList>
            <person name="Vekeman B."/>
            <person name="Kerckhof F.M."/>
            <person name="Cremers G."/>
            <person name="de Vos P."/>
            <person name="Vandamme P."/>
            <person name="Boon N."/>
            <person name="Op den Camp H.J."/>
            <person name="Heylen K."/>
        </authorList>
    </citation>
    <scope>NUCLEOTIDE SEQUENCE [LARGE SCALE GENOMIC DNA]</scope>
    <source>
        <strain evidence="2 3">R-67176</strain>
    </source>
</reference>
<dbReference type="AlphaFoldDB" id="A0A1E3VM26"/>
<keyword evidence="1" id="KW-1133">Transmembrane helix</keyword>
<keyword evidence="1" id="KW-0472">Membrane</keyword>
<gene>
    <name evidence="2" type="ORF">AUC70_08105</name>
</gene>
<dbReference type="Pfam" id="PF22258">
    <property type="entry name" value="DUF6949"/>
    <property type="match status" value="1"/>
</dbReference>
<protein>
    <submittedName>
        <fullName evidence="2">Uncharacterized protein</fullName>
    </submittedName>
</protein>
<dbReference type="EMBL" id="LPWE01000012">
    <property type="protein sequence ID" value="ODR94585.1"/>
    <property type="molecule type" value="Genomic_DNA"/>
</dbReference>
<feature type="transmembrane region" description="Helical" evidence="1">
    <location>
        <begin position="95"/>
        <end position="119"/>
    </location>
</feature>
<organism evidence="2 3">
    <name type="scientific">Methyloceanibacter stevinii</name>
    <dbReference type="NCBI Taxonomy" id="1774970"/>
    <lineage>
        <taxon>Bacteria</taxon>
        <taxon>Pseudomonadati</taxon>
        <taxon>Pseudomonadota</taxon>
        <taxon>Alphaproteobacteria</taxon>
        <taxon>Hyphomicrobiales</taxon>
        <taxon>Hyphomicrobiaceae</taxon>
        <taxon>Methyloceanibacter</taxon>
    </lineage>
</organism>
<dbReference type="STRING" id="1774970.AUC70_08105"/>
<evidence type="ECO:0000313" key="3">
    <source>
        <dbReference type="Proteomes" id="UP000094172"/>
    </source>
</evidence>
<evidence type="ECO:0000313" key="2">
    <source>
        <dbReference type="EMBL" id="ODR94585.1"/>
    </source>
</evidence>
<evidence type="ECO:0000256" key="1">
    <source>
        <dbReference type="SAM" id="Phobius"/>
    </source>
</evidence>
<name>A0A1E3VM26_9HYPH</name>
<sequence>MVRLVEMRHGIGATRGVAMSEGLVFAFVIAVGFVTAGVLSSFVQLVSGQPMRFFVEHRSFAASIGSILLRVLTGPEILMRNAWRGVYFEKRPQGWFWLASGLAGFWSLLIGCLLVYILLNV</sequence>
<accession>A0A1E3VM26</accession>
<feature type="transmembrane region" description="Helical" evidence="1">
    <location>
        <begin position="21"/>
        <end position="40"/>
    </location>
</feature>
<keyword evidence="3" id="KW-1185">Reference proteome</keyword>
<comment type="caution">
    <text evidence="2">The sequence shown here is derived from an EMBL/GenBank/DDBJ whole genome shotgun (WGS) entry which is preliminary data.</text>
</comment>
<dbReference type="Proteomes" id="UP000094172">
    <property type="component" value="Unassembled WGS sequence"/>
</dbReference>
<proteinExistence type="predicted"/>
<keyword evidence="1" id="KW-0812">Transmembrane</keyword>